<feature type="domain" description="SpaA-like prealbumin fold" evidence="1">
    <location>
        <begin position="126"/>
        <end position="213"/>
    </location>
</feature>
<dbReference type="InterPro" id="IPR013783">
    <property type="entry name" value="Ig-like_fold"/>
</dbReference>
<comment type="caution">
    <text evidence="2">The sequence shown here is derived from an EMBL/GenBank/DDBJ whole genome shotgun (WGS) entry which is preliminary data.</text>
</comment>
<proteinExistence type="predicted"/>
<dbReference type="Pfam" id="PF17802">
    <property type="entry name" value="SpaA"/>
    <property type="match status" value="1"/>
</dbReference>
<accession>X0X5Q1</accession>
<sequence>YWKVPPHFADWPAGYNTSDNVTDVFDIPDDCVGFGELADDTLLQALEKDTSGEAASTVLGGAKILLRAAVAAVLNSAHPDVNYPRPVGEVITAVNQALASCDRDTMISLAGELDRDNNLGCPLGQEQDGETLLGGACFNITPDPYDGPGPLNVCDNDENDADATNGTIRLQNIPCGNYTITEYTAPPGYIKATGSQNVTVTLNETETVEFTNARQCDGCLKIYKYEDKNGNGGKDDGEPYLS</sequence>
<dbReference type="AlphaFoldDB" id="X0X5Q1"/>
<organism evidence="2">
    <name type="scientific">marine sediment metagenome</name>
    <dbReference type="NCBI Taxonomy" id="412755"/>
    <lineage>
        <taxon>unclassified sequences</taxon>
        <taxon>metagenomes</taxon>
        <taxon>ecological metagenomes</taxon>
    </lineage>
</organism>
<name>X0X5Q1_9ZZZZ</name>
<feature type="non-terminal residue" evidence="2">
    <location>
        <position position="1"/>
    </location>
</feature>
<feature type="non-terminal residue" evidence="2">
    <location>
        <position position="242"/>
    </location>
</feature>
<reference evidence="2" key="1">
    <citation type="journal article" date="2014" name="Front. Microbiol.">
        <title>High frequency of phylogenetically diverse reductive dehalogenase-homologous genes in deep subseafloor sedimentary metagenomes.</title>
        <authorList>
            <person name="Kawai M."/>
            <person name="Futagami T."/>
            <person name="Toyoda A."/>
            <person name="Takaki Y."/>
            <person name="Nishi S."/>
            <person name="Hori S."/>
            <person name="Arai W."/>
            <person name="Tsubouchi T."/>
            <person name="Morono Y."/>
            <person name="Uchiyama I."/>
            <person name="Ito T."/>
            <person name="Fujiyama A."/>
            <person name="Inagaki F."/>
            <person name="Takami H."/>
        </authorList>
    </citation>
    <scope>NUCLEOTIDE SEQUENCE</scope>
    <source>
        <strain evidence="2">Expedition CK06-06</strain>
    </source>
</reference>
<dbReference type="EMBL" id="BARS01048626">
    <property type="protein sequence ID" value="GAG38529.1"/>
    <property type="molecule type" value="Genomic_DNA"/>
</dbReference>
<evidence type="ECO:0000259" key="1">
    <source>
        <dbReference type="Pfam" id="PF17802"/>
    </source>
</evidence>
<gene>
    <name evidence="2" type="ORF">S01H1_72844</name>
</gene>
<protein>
    <recommendedName>
        <fullName evidence="1">SpaA-like prealbumin fold domain-containing protein</fullName>
    </recommendedName>
</protein>
<evidence type="ECO:0000313" key="2">
    <source>
        <dbReference type="EMBL" id="GAG38529.1"/>
    </source>
</evidence>
<dbReference type="Gene3D" id="2.60.40.10">
    <property type="entry name" value="Immunoglobulins"/>
    <property type="match status" value="1"/>
</dbReference>
<dbReference type="InterPro" id="IPR041033">
    <property type="entry name" value="SpaA_PFL_dom_1"/>
</dbReference>